<evidence type="ECO:0000313" key="3">
    <source>
        <dbReference type="EMBL" id="MBU2668899.1"/>
    </source>
</evidence>
<gene>
    <name evidence="3" type="ORF">KOI35_35855</name>
</gene>
<dbReference type="RefSeq" id="WP_215793149.1">
    <property type="nucleotide sequence ID" value="NZ_JAHKKG010000013.1"/>
</dbReference>
<dbReference type="PROSITE" id="PS00086">
    <property type="entry name" value="CYTOCHROME_P450"/>
    <property type="match status" value="1"/>
</dbReference>
<dbReference type="InterPro" id="IPR001128">
    <property type="entry name" value="Cyt_P450"/>
</dbReference>
<dbReference type="InterPro" id="IPR036396">
    <property type="entry name" value="Cyt_P450_sf"/>
</dbReference>
<dbReference type="SUPFAM" id="SSF48264">
    <property type="entry name" value="Cytochrome P450"/>
    <property type="match status" value="1"/>
</dbReference>
<protein>
    <submittedName>
        <fullName evidence="3">Cytochrome P450</fullName>
    </submittedName>
</protein>
<keyword evidence="4" id="KW-1185">Reference proteome</keyword>
<dbReference type="InterPro" id="IPR002397">
    <property type="entry name" value="Cyt_P450_B"/>
</dbReference>
<dbReference type="Gene3D" id="1.10.630.10">
    <property type="entry name" value="Cytochrome P450"/>
    <property type="match status" value="1"/>
</dbReference>
<dbReference type="PANTHER" id="PTHR46696:SF6">
    <property type="entry name" value="P450, PUTATIVE (EUROFUNG)-RELATED"/>
    <property type="match status" value="1"/>
</dbReference>
<comment type="similarity">
    <text evidence="1 2">Belongs to the cytochrome P450 family.</text>
</comment>
<dbReference type="InterPro" id="IPR017972">
    <property type="entry name" value="Cyt_P450_CS"/>
</dbReference>
<dbReference type="Proteomes" id="UP001519654">
    <property type="component" value="Unassembled WGS sequence"/>
</dbReference>
<sequence>MPVSVVYDPFLNDCLQNPYPTYAEMREHYPLYHNEERDIYALSRYADVKAAASDWETFTSEESVDLDGSTLQFRPANFVDFSPPQHTEIRGLVRDAFAPKHVRKLEPLLRSHADKLMREFVERGECDIAWEYSSGLPLHIISHVIGMPEEDLPQMAYYLKTVVSRDPEDNMTLPPRAVQAGKDIRAYFTAMAEDRRKNPRDDLMSHLANTRLPSRELEEDEVTGLCFFLFMAGVDNLSGLITNTISAFLEHPDQRRLAVDDPTLVPAAVEETMRWDPPLQMMARTATRDVEYYGEKIPAGGRTVIIWGAANRDHAEWDHAEEWDITRPPKRQLGFGEGVHFCIGAPLARLQSTVAVQTLLKYAPQYAVVGEPERVLKSNIRTFEHLTISLR</sequence>
<organism evidence="3 4">
    <name type="scientific">Paractinoplanes bogorensis</name>
    <dbReference type="NCBI Taxonomy" id="1610840"/>
    <lineage>
        <taxon>Bacteria</taxon>
        <taxon>Bacillati</taxon>
        <taxon>Actinomycetota</taxon>
        <taxon>Actinomycetes</taxon>
        <taxon>Micromonosporales</taxon>
        <taxon>Micromonosporaceae</taxon>
        <taxon>Paractinoplanes</taxon>
    </lineage>
</organism>
<reference evidence="3 4" key="1">
    <citation type="submission" date="2021-06" db="EMBL/GenBank/DDBJ databases">
        <title>Actinoplanes lichenicola sp. nov., and Actinoplanes ovalisporus sp. nov., isolated from lichen in Thailand.</title>
        <authorList>
            <person name="Saeng-In P."/>
            <person name="Kanchanasin P."/>
            <person name="Yuki M."/>
            <person name="Kudo T."/>
            <person name="Ohkuma M."/>
            <person name="Phongsopitanun W."/>
            <person name="Tanasupawat S."/>
        </authorList>
    </citation>
    <scope>NUCLEOTIDE SEQUENCE [LARGE SCALE GENOMIC DNA]</scope>
    <source>
        <strain evidence="3 4">NBRC 110975</strain>
    </source>
</reference>
<dbReference type="PRINTS" id="PR00359">
    <property type="entry name" value="BP450"/>
</dbReference>
<dbReference type="Pfam" id="PF00067">
    <property type="entry name" value="p450"/>
    <property type="match status" value="1"/>
</dbReference>
<evidence type="ECO:0000256" key="2">
    <source>
        <dbReference type="RuleBase" id="RU000461"/>
    </source>
</evidence>
<keyword evidence="2" id="KW-0560">Oxidoreductase</keyword>
<evidence type="ECO:0000313" key="4">
    <source>
        <dbReference type="Proteomes" id="UP001519654"/>
    </source>
</evidence>
<dbReference type="PANTHER" id="PTHR46696">
    <property type="entry name" value="P450, PUTATIVE (EUROFUNG)-RELATED"/>
    <property type="match status" value="1"/>
</dbReference>
<accession>A0ABS5Z1R7</accession>
<keyword evidence="2" id="KW-0479">Metal-binding</keyword>
<comment type="caution">
    <text evidence="3">The sequence shown here is derived from an EMBL/GenBank/DDBJ whole genome shotgun (WGS) entry which is preliminary data.</text>
</comment>
<keyword evidence="2" id="KW-0408">Iron</keyword>
<proteinExistence type="inferred from homology"/>
<dbReference type="EMBL" id="JAHKKG010000013">
    <property type="protein sequence ID" value="MBU2668899.1"/>
    <property type="molecule type" value="Genomic_DNA"/>
</dbReference>
<keyword evidence="2" id="KW-0349">Heme</keyword>
<name>A0ABS5Z1R7_9ACTN</name>
<keyword evidence="2" id="KW-0503">Monooxygenase</keyword>
<evidence type="ECO:0000256" key="1">
    <source>
        <dbReference type="ARBA" id="ARBA00010617"/>
    </source>
</evidence>